<dbReference type="InterPro" id="IPR045474">
    <property type="entry name" value="GEVED"/>
</dbReference>
<dbReference type="InterPro" id="IPR036116">
    <property type="entry name" value="FN3_sf"/>
</dbReference>
<dbReference type="OrthoDB" id="1652165at2"/>
<evidence type="ECO:0000256" key="2">
    <source>
        <dbReference type="SAM" id="SignalP"/>
    </source>
</evidence>
<proteinExistence type="predicted"/>
<dbReference type="AlphaFoldDB" id="A0A135WJZ9"/>
<dbReference type="Pfam" id="PF00041">
    <property type="entry name" value="fn3"/>
    <property type="match status" value="1"/>
</dbReference>
<dbReference type="NCBIfam" id="TIGR04183">
    <property type="entry name" value="Por_Secre_tail"/>
    <property type="match status" value="1"/>
</dbReference>
<keyword evidence="1 2" id="KW-0732">Signal</keyword>
<dbReference type="Gene3D" id="2.60.40.10">
    <property type="entry name" value="Immunoglobulins"/>
    <property type="match status" value="1"/>
</dbReference>
<dbReference type="Proteomes" id="UP000070513">
    <property type="component" value="Unassembled WGS sequence"/>
</dbReference>
<evidence type="ECO:0000256" key="1">
    <source>
        <dbReference type="ARBA" id="ARBA00022729"/>
    </source>
</evidence>
<dbReference type="CDD" id="cd00063">
    <property type="entry name" value="FN3"/>
    <property type="match status" value="1"/>
</dbReference>
<gene>
    <name evidence="4" type="ORF">AU378_05585</name>
</gene>
<dbReference type="SUPFAM" id="SSF49265">
    <property type="entry name" value="Fibronectin type III"/>
    <property type="match status" value="1"/>
</dbReference>
<accession>A0A135WJZ9</accession>
<dbReference type="Pfam" id="PF18962">
    <property type="entry name" value="Por_Secre_tail"/>
    <property type="match status" value="1"/>
</dbReference>
<dbReference type="EMBL" id="LPUR01000001">
    <property type="protein sequence ID" value="KXH85223.1"/>
    <property type="molecule type" value="Genomic_DNA"/>
</dbReference>
<dbReference type="PROSITE" id="PS50853">
    <property type="entry name" value="FN3"/>
    <property type="match status" value="1"/>
</dbReference>
<feature type="chain" id="PRO_5007467917" description="Fibronectin type-III domain-containing protein" evidence="2">
    <location>
        <begin position="21"/>
        <end position="356"/>
    </location>
</feature>
<feature type="domain" description="Fibronectin type-III" evidence="3">
    <location>
        <begin position="35"/>
        <end position="120"/>
    </location>
</feature>
<dbReference type="Pfam" id="PF20009">
    <property type="entry name" value="GEVED"/>
    <property type="match status" value="1"/>
</dbReference>
<protein>
    <recommendedName>
        <fullName evidence="3">Fibronectin type-III domain-containing protein</fullName>
    </recommendedName>
</protein>
<reference evidence="4 5" key="2">
    <citation type="journal article" date="2016" name="Genome Announc.">
        <title>Draft Genome Sequence of a Biocontrol Rhizobacterium, Chryseobacterium kwangjuense Strain KJ1R5, Isolated from Pepper (Capsicum annuum).</title>
        <authorList>
            <person name="Jeong J.J."/>
            <person name="Park H."/>
            <person name="Park B.H."/>
            <person name="Mannaa M."/>
            <person name="Sang M.K."/>
            <person name="Choi I.G."/>
            <person name="Kim K.D."/>
        </authorList>
    </citation>
    <scope>NUCLEOTIDE SEQUENCE [LARGE SCALE GENOMIC DNA]</scope>
    <source>
        <strain evidence="4 5">KJ1R5</strain>
    </source>
</reference>
<organism evidence="4 5">
    <name type="scientific">Chryseobacterium kwangjuense</name>
    <dbReference type="NCBI Taxonomy" id="267125"/>
    <lineage>
        <taxon>Bacteria</taxon>
        <taxon>Pseudomonadati</taxon>
        <taxon>Bacteroidota</taxon>
        <taxon>Flavobacteriia</taxon>
        <taxon>Flavobacteriales</taxon>
        <taxon>Weeksellaceae</taxon>
        <taxon>Chryseobacterium group</taxon>
        <taxon>Chryseobacterium</taxon>
    </lineage>
</organism>
<dbReference type="InterPro" id="IPR013783">
    <property type="entry name" value="Ig-like_fold"/>
</dbReference>
<dbReference type="InterPro" id="IPR026444">
    <property type="entry name" value="Secre_tail"/>
</dbReference>
<name>A0A135WJZ9_9FLAO</name>
<evidence type="ECO:0000313" key="4">
    <source>
        <dbReference type="EMBL" id="KXH85223.1"/>
    </source>
</evidence>
<dbReference type="InterPro" id="IPR003961">
    <property type="entry name" value="FN3_dom"/>
</dbReference>
<comment type="caution">
    <text evidence="4">The sequence shown here is derived from an EMBL/GenBank/DDBJ whole genome shotgun (WGS) entry which is preliminary data.</text>
</comment>
<sequence length="356" mass="38906">MIKNLFFMFLLFWGTAQLQATNKTGNNFTKSAFTIPTNLTVSNITYTSADITWDPVPGATGYLVRWRASTSSVWTTMNIPAGTTSVNLNSLTPCTGYILEVIDTASGDVSFPLSFYTYLNYCKSMSTMLGALYLSNVTIIPSGGLPTMVSASSATNHTDFRPDLTRRIQLGLGSAGNVISVQPSWSGTPGTAYIRAWIDFNANEIFEASEMIISTIVDSTNPKSFVFNVTPFATIAQCGTAMRVMISQDMPGGPCGTFTYGEVEDYGVIFVNTNLAVNETTKSKEFTVYPNPVSDVLQISGLSEETDYEIYSVSGQKTGGGRTFANKLDVSHLTKGVYFIRFKNKETLTRLKFIKK</sequence>
<feature type="signal peptide" evidence="2">
    <location>
        <begin position="1"/>
        <end position="20"/>
    </location>
</feature>
<evidence type="ECO:0000259" key="3">
    <source>
        <dbReference type="PROSITE" id="PS50853"/>
    </source>
</evidence>
<reference evidence="5" key="1">
    <citation type="submission" date="2015-12" db="EMBL/GenBank/DDBJ databases">
        <title>Genome sequence of a biocontrol rhizobacterium Chryseobacterium kwangjuense strain KJ1R5 isolated from pepper (Capsicum annuum L.).</title>
        <authorList>
            <person name="Jeong J.-J."/>
            <person name="Park H."/>
            <person name="Mannaa M."/>
            <person name="Sang M.K."/>
            <person name="Choi I.-G."/>
            <person name="Kim K.D."/>
        </authorList>
    </citation>
    <scope>NUCLEOTIDE SEQUENCE [LARGE SCALE GENOMIC DNA]</scope>
    <source>
        <strain evidence="5">KJ1R5</strain>
    </source>
</reference>
<evidence type="ECO:0000313" key="5">
    <source>
        <dbReference type="Proteomes" id="UP000070513"/>
    </source>
</evidence>